<reference evidence="1" key="1">
    <citation type="submission" date="2020-11" db="EMBL/GenBank/DDBJ databases">
        <authorList>
            <person name="Whitehead M."/>
        </authorList>
    </citation>
    <scope>NUCLEOTIDE SEQUENCE</scope>
    <source>
        <strain evidence="1">EGII</strain>
    </source>
</reference>
<dbReference type="AlphaFoldDB" id="A0A811UK41"/>
<sequence>TKTKYNKNIVKPSPLFIFQRKQAIDITTKINIMKSIVIEQTMPTELTSTGAS</sequence>
<organism evidence="1 2">
    <name type="scientific">Ceratitis capitata</name>
    <name type="common">Mediterranean fruit fly</name>
    <name type="synonym">Tephritis capitata</name>
    <dbReference type="NCBI Taxonomy" id="7213"/>
    <lineage>
        <taxon>Eukaryota</taxon>
        <taxon>Metazoa</taxon>
        <taxon>Ecdysozoa</taxon>
        <taxon>Arthropoda</taxon>
        <taxon>Hexapoda</taxon>
        <taxon>Insecta</taxon>
        <taxon>Pterygota</taxon>
        <taxon>Neoptera</taxon>
        <taxon>Endopterygota</taxon>
        <taxon>Diptera</taxon>
        <taxon>Brachycera</taxon>
        <taxon>Muscomorpha</taxon>
        <taxon>Tephritoidea</taxon>
        <taxon>Tephritidae</taxon>
        <taxon>Ceratitis</taxon>
        <taxon>Ceratitis</taxon>
    </lineage>
</organism>
<name>A0A811UK41_CERCA</name>
<proteinExistence type="predicted"/>
<accession>A0A811UK41</accession>
<keyword evidence="2" id="KW-1185">Reference proteome</keyword>
<protein>
    <submittedName>
        <fullName evidence="1">(Mediterranean fruit fly) hypothetical protein</fullName>
    </submittedName>
</protein>
<comment type="caution">
    <text evidence="1">The sequence shown here is derived from an EMBL/GenBank/DDBJ whole genome shotgun (WGS) entry which is preliminary data.</text>
</comment>
<evidence type="ECO:0000313" key="1">
    <source>
        <dbReference type="EMBL" id="CAD6999164.1"/>
    </source>
</evidence>
<feature type="non-terminal residue" evidence="1">
    <location>
        <position position="1"/>
    </location>
</feature>
<gene>
    <name evidence="1" type="ORF">CCAP1982_LOCUS7701</name>
</gene>
<dbReference type="Proteomes" id="UP000606786">
    <property type="component" value="Unassembled WGS sequence"/>
</dbReference>
<evidence type="ECO:0000313" key="2">
    <source>
        <dbReference type="Proteomes" id="UP000606786"/>
    </source>
</evidence>
<dbReference type="EMBL" id="CAJHJT010000012">
    <property type="protein sequence ID" value="CAD6999164.1"/>
    <property type="molecule type" value="Genomic_DNA"/>
</dbReference>